<sequence>MSALLPVMNHLIAQNRETQAGLAGFSGKSFSMQAAGLHIHGILDDQGFLKPDNGQPDTQITFRPSAVQKILQGQTPGIGDVGISGDTRLGMALLPLIGSLRYYAQDDLSRLLGDNLASNIGTRTAHANRLFKQMGQSVLEQLGEFAREPESPVPDRETLAAWSAEVDTLRDDTSRLEARLAKLEKQAVDQAEATHPNHE</sequence>
<gene>
    <name evidence="2" type="ORF">NXS09_02515</name>
</gene>
<name>A0ABT2FAG7_9NEIS</name>
<keyword evidence="1" id="KW-0175">Coiled coil</keyword>
<dbReference type="PANTHER" id="PTHR38693">
    <property type="entry name" value="UBIQUINONE BIOSYNTHESIS PROTEIN UBIJ"/>
    <property type="match status" value="1"/>
</dbReference>
<evidence type="ECO:0000313" key="3">
    <source>
        <dbReference type="Proteomes" id="UP001166947"/>
    </source>
</evidence>
<evidence type="ECO:0000313" key="2">
    <source>
        <dbReference type="EMBL" id="MCS4533172.1"/>
    </source>
</evidence>
<reference evidence="2" key="2">
    <citation type="journal article" date="2023" name="Curr. Microbiol.">
        <title>Neisseria montereyensis sp. nov., Isolated from Oropharynx of California Sea Lion (Zalophus californianus): Genomic, Phylogenetic, and Phenotypic Study.</title>
        <authorList>
            <person name="Volokhov D.V."/>
            <person name="Zagorodnyaya T.A."/>
            <person name="Furtak V.A."/>
            <person name="Nattanmai G."/>
            <person name="Randall L."/>
            <person name="Jose S."/>
            <person name="Gao Y."/>
            <person name="Gulland F.M."/>
            <person name="Eisenberg T."/>
            <person name="Delmonte P."/>
            <person name="Blom J."/>
            <person name="Mitchell K.K."/>
        </authorList>
    </citation>
    <scope>NUCLEOTIDE SEQUENCE</scope>
    <source>
        <strain evidence="2">CSL10203-ORH2</strain>
    </source>
</reference>
<feature type="coiled-coil region" evidence="1">
    <location>
        <begin position="159"/>
        <end position="193"/>
    </location>
</feature>
<evidence type="ECO:0000256" key="1">
    <source>
        <dbReference type="SAM" id="Coils"/>
    </source>
</evidence>
<dbReference type="Proteomes" id="UP001166947">
    <property type="component" value="Unassembled WGS sequence"/>
</dbReference>
<reference evidence="2" key="1">
    <citation type="submission" date="2022-08" db="EMBL/GenBank/DDBJ databases">
        <authorList>
            <person name="Volokhov D.V."/>
            <person name="Furtak V.A."/>
            <person name="Zagorodnyaya T.A."/>
        </authorList>
    </citation>
    <scope>NUCLEOTIDE SEQUENCE</scope>
    <source>
        <strain evidence="2">CSL10203-ORH2</strain>
    </source>
</reference>
<organism evidence="2 3">
    <name type="scientific">Neisseria montereyensis</name>
    <dbReference type="NCBI Taxonomy" id="2973938"/>
    <lineage>
        <taxon>Bacteria</taxon>
        <taxon>Pseudomonadati</taxon>
        <taxon>Pseudomonadota</taxon>
        <taxon>Betaproteobacteria</taxon>
        <taxon>Neisseriales</taxon>
        <taxon>Neisseriaceae</taxon>
        <taxon>Neisseria</taxon>
    </lineage>
</organism>
<keyword evidence="3" id="KW-1185">Reference proteome</keyword>
<protein>
    <submittedName>
        <fullName evidence="2">SCP2 domain-containing protein</fullName>
    </submittedName>
</protein>
<accession>A0ABT2FAG7</accession>
<dbReference type="PANTHER" id="PTHR38693:SF1">
    <property type="entry name" value="UBIQUINONE BIOSYNTHESIS ACCESSORY FACTOR UBIJ"/>
    <property type="match status" value="1"/>
</dbReference>
<proteinExistence type="predicted"/>
<dbReference type="EMBL" id="JANUXW010000002">
    <property type="protein sequence ID" value="MCS4533172.1"/>
    <property type="molecule type" value="Genomic_DNA"/>
</dbReference>
<dbReference type="InterPro" id="IPR038989">
    <property type="entry name" value="UbiJ"/>
</dbReference>
<comment type="caution">
    <text evidence="2">The sequence shown here is derived from an EMBL/GenBank/DDBJ whole genome shotgun (WGS) entry which is preliminary data.</text>
</comment>
<dbReference type="RefSeq" id="WP_259290989.1">
    <property type="nucleotide sequence ID" value="NZ_JANUXW010000002.1"/>
</dbReference>